<feature type="domain" description="Alpha-L-rhamnosidase six-hairpin glycosidase" evidence="3">
    <location>
        <begin position="395"/>
        <end position="605"/>
    </location>
</feature>
<evidence type="ECO:0000256" key="1">
    <source>
        <dbReference type="SAM" id="SignalP"/>
    </source>
</evidence>
<keyword evidence="8" id="KW-1185">Reference proteome</keyword>
<evidence type="ECO:0000259" key="3">
    <source>
        <dbReference type="Pfam" id="PF17389"/>
    </source>
</evidence>
<evidence type="ECO:0000259" key="2">
    <source>
        <dbReference type="Pfam" id="PF06439"/>
    </source>
</evidence>
<dbReference type="EMBL" id="JACATZ010000001">
    <property type="protein sequence ID" value="NWJ46072.1"/>
    <property type="molecule type" value="Genomic_DNA"/>
</dbReference>
<reference evidence="5 7" key="1">
    <citation type="submission" date="2020-06" db="EMBL/GenBank/DDBJ databases">
        <title>Anoxygenic phototrophic Chloroflexota member uses a Type I reaction center.</title>
        <authorList>
            <person name="Tsuji J.M."/>
            <person name="Shaw N.A."/>
            <person name="Nagashima S."/>
            <person name="Venkiteswaran J."/>
            <person name="Schiff S.L."/>
            <person name="Hanada S."/>
            <person name="Tank M."/>
            <person name="Neufeld J.D."/>
        </authorList>
    </citation>
    <scope>NUCLEOTIDE SEQUENCE [LARGE SCALE GENOMIC DNA]</scope>
    <source>
        <strain evidence="5">L227-S17</strain>
    </source>
</reference>
<dbReference type="SUPFAM" id="SSF48208">
    <property type="entry name" value="Six-hairpin glycosidases"/>
    <property type="match status" value="1"/>
</dbReference>
<feature type="domain" description="3-keto-alpha-glucoside-1,2-lyase/3-keto-2-hydroxy-glucal hydratase" evidence="2">
    <location>
        <begin position="227"/>
        <end position="345"/>
    </location>
</feature>
<dbReference type="Proteomes" id="UP001431572">
    <property type="component" value="Chromosome 1"/>
</dbReference>
<proteinExistence type="predicted"/>
<reference evidence="6" key="2">
    <citation type="journal article" date="2024" name="Nature">
        <title>Anoxygenic phototroph of the Chloroflexota uses a type I reaction centre.</title>
        <authorList>
            <person name="Tsuji J.M."/>
            <person name="Shaw N.A."/>
            <person name="Nagashima S."/>
            <person name="Venkiteswaran J.J."/>
            <person name="Schiff S.L."/>
            <person name="Watanabe T."/>
            <person name="Fukui M."/>
            <person name="Hanada S."/>
            <person name="Tank M."/>
            <person name="Neufeld J.D."/>
        </authorList>
    </citation>
    <scope>NUCLEOTIDE SEQUENCE</scope>
    <source>
        <strain evidence="6">L227-S17</strain>
    </source>
</reference>
<feature type="domain" description="Alpha-L-rhamnosidase C-terminal" evidence="4">
    <location>
        <begin position="716"/>
        <end position="780"/>
    </location>
</feature>
<dbReference type="PANTHER" id="PTHR34987:SF6">
    <property type="entry name" value="ALPHA-L-RHAMNOSIDASE SIX-HAIRPIN GLYCOSIDASE DOMAIN-CONTAINING PROTEIN"/>
    <property type="match status" value="1"/>
</dbReference>
<dbReference type="InterPro" id="IPR035398">
    <property type="entry name" value="Bac_rhamnosid_C"/>
</dbReference>
<accession>A0A8T7M086</accession>
<organism evidence="5 7">
    <name type="scientific">Candidatus Chlorohelix allophototropha</name>
    <dbReference type="NCBI Taxonomy" id="3003348"/>
    <lineage>
        <taxon>Bacteria</taxon>
        <taxon>Bacillati</taxon>
        <taxon>Chloroflexota</taxon>
        <taxon>Chloroflexia</taxon>
        <taxon>Candidatus Chloroheliales</taxon>
        <taxon>Candidatus Chloroheliaceae</taxon>
        <taxon>Candidatus Chlorohelix</taxon>
    </lineage>
</organism>
<gene>
    <name evidence="5" type="ORF">HXX08_09360</name>
    <name evidence="6" type="ORF">OZ401_001216</name>
</gene>
<dbReference type="Proteomes" id="UP000521676">
    <property type="component" value="Unassembled WGS sequence"/>
</dbReference>
<evidence type="ECO:0000313" key="8">
    <source>
        <dbReference type="Proteomes" id="UP001431572"/>
    </source>
</evidence>
<dbReference type="InterPro" id="IPR012341">
    <property type="entry name" value="6hp_glycosidase-like_sf"/>
</dbReference>
<dbReference type="RefSeq" id="WP_341469822.1">
    <property type="nucleotide sequence ID" value="NZ_CP128399.1"/>
</dbReference>
<dbReference type="GO" id="GO:0005975">
    <property type="term" value="P:carbohydrate metabolic process"/>
    <property type="evidence" value="ECO:0007669"/>
    <property type="project" value="InterPro"/>
</dbReference>
<dbReference type="InterPro" id="IPR008928">
    <property type="entry name" value="6-hairpin_glycosidase_sf"/>
</dbReference>
<protein>
    <submittedName>
        <fullName evidence="5">DUF1080 domain-containing protein</fullName>
    </submittedName>
</protein>
<feature type="signal peptide" evidence="1">
    <location>
        <begin position="1"/>
        <end position="27"/>
    </location>
</feature>
<dbReference type="Pfam" id="PF06439">
    <property type="entry name" value="3keto-disac_hyd"/>
    <property type="match status" value="1"/>
</dbReference>
<feature type="chain" id="PRO_5035856357" evidence="1">
    <location>
        <begin position="28"/>
        <end position="825"/>
    </location>
</feature>
<keyword evidence="1" id="KW-0732">Signal</keyword>
<evidence type="ECO:0000313" key="7">
    <source>
        <dbReference type="Proteomes" id="UP000521676"/>
    </source>
</evidence>
<evidence type="ECO:0000313" key="5">
    <source>
        <dbReference type="EMBL" id="NWJ46072.1"/>
    </source>
</evidence>
<dbReference type="Pfam" id="PF17390">
    <property type="entry name" value="Bac_rhamnosid_C"/>
    <property type="match status" value="1"/>
</dbReference>
<dbReference type="Gene3D" id="2.60.120.560">
    <property type="entry name" value="Exo-inulinase, domain 1"/>
    <property type="match status" value="1"/>
</dbReference>
<dbReference type="AlphaFoldDB" id="A0A8T7M086"/>
<evidence type="ECO:0000259" key="4">
    <source>
        <dbReference type="Pfam" id="PF17390"/>
    </source>
</evidence>
<dbReference type="GO" id="GO:0016787">
    <property type="term" value="F:hydrolase activity"/>
    <property type="evidence" value="ECO:0007669"/>
    <property type="project" value="InterPro"/>
</dbReference>
<dbReference type="Gene3D" id="2.60.120.260">
    <property type="entry name" value="Galactose-binding domain-like"/>
    <property type="match status" value="1"/>
</dbReference>
<dbReference type="InterPro" id="IPR010496">
    <property type="entry name" value="AL/BT2_dom"/>
</dbReference>
<evidence type="ECO:0000313" key="6">
    <source>
        <dbReference type="EMBL" id="WJW67932.1"/>
    </source>
</evidence>
<dbReference type="Gene3D" id="2.60.420.10">
    <property type="entry name" value="Maltose phosphorylase, domain 3"/>
    <property type="match status" value="1"/>
</dbReference>
<dbReference type="EMBL" id="CP128399">
    <property type="protein sequence ID" value="WJW67932.1"/>
    <property type="molecule type" value="Genomic_DNA"/>
</dbReference>
<name>A0A8T7M086_9CHLR</name>
<sequence>MLLRFSLFLLTLFLAGMLVQTALPSFASAPNPGDDWTRYVVAPPARDVFPQRIVNTTLNGGTIDTPAGLLAQGGEVATIRRIPGSDPQVVLDFGMVLNGRLSLQVTASSGAEVRVAFSESLRFLNKNTDYSWKENHTYSWQTPAQGGTLETGTVSFRYILLFLNSDGWVSVDCLKLHFDSHLGTPSTYKGWFLSSDELLNRIWYAGAYTVNLNTLEPEYLDIETGGGALRVSSQSGEQRVLSRVGADWRDYTLDMELRRPSGGFAVGWMFRSPDINNGYMWQISGDSGATVLKMHVLSGGQYRLLEQIPLRFEDDFWYAMRIELSGTLIRTFFNGQLVNEMHDGSFLGGRVGFRQCCGETGEFNRVQVSAPNGNTLLLDDFSGGLDAWDIADASGVLLDGTKHDRDIWTGDLSVQGRVNYLTQNRPGALRASLAQLAAAQRPDGSIPPSSYGGYQLELYDYSAWWVYTLADYYNYTGDRAYLARYYPNLKRQMEWFPTKTNFSGLLVKDKGLEWSYSLNRTGAVTYLNMVYYRALQDAAKLADTLGQAEDAATWRRRGEALKQAINQHLFDSNRGVYISADTDWAHVPQDANVLAVLFGVAPPERWGSILKYVKDTMWTTYGSTTVDVSYGLNNMHDKRIWPFMGYYEVEARFAAGDDGGALDLLRREWGRMLAQDPNYTTWEWMTTAGLPESPDDSLAHGWSAGATAALTENVLGVRMTAPGYASFEIVPHPGDLQWAQGSVPTPHGSIEVSWQRREAGFQVILEVPEGTLARLGLPAMGNPAVFSTSGNSDAFQSYSPVYPVSIRAVGYLYMDLQPGSYVVNS</sequence>
<dbReference type="PANTHER" id="PTHR34987">
    <property type="entry name" value="C, PUTATIVE (AFU_ORTHOLOGUE AFUA_3G02880)-RELATED"/>
    <property type="match status" value="1"/>
</dbReference>
<dbReference type="InterPro" id="IPR035396">
    <property type="entry name" value="Bac_rhamnosid6H"/>
</dbReference>
<dbReference type="Pfam" id="PF17389">
    <property type="entry name" value="Bac_rhamnosid6H"/>
    <property type="match status" value="1"/>
</dbReference>
<dbReference type="Gene3D" id="1.50.10.10">
    <property type="match status" value="1"/>
</dbReference>